<dbReference type="OrthoDB" id="9789468at2"/>
<feature type="transmembrane region" description="Helical" evidence="5">
    <location>
        <begin position="297"/>
        <end position="322"/>
    </location>
</feature>
<keyword evidence="4" id="KW-0028">Amino-acid biosynthesis</keyword>
<keyword evidence="3" id="KW-0288">FMN</keyword>
<feature type="domain" description="FAD-binding FR-type" evidence="7">
    <location>
        <begin position="494"/>
        <end position="592"/>
    </location>
</feature>
<dbReference type="InterPro" id="IPR017927">
    <property type="entry name" value="FAD-bd_FR_type"/>
</dbReference>
<keyword evidence="4" id="KW-0198">Cysteine biosynthesis</keyword>
<feature type="domain" description="Flavodoxin-like" evidence="6">
    <location>
        <begin position="340"/>
        <end position="475"/>
    </location>
</feature>
<proteinExistence type="predicted"/>
<keyword evidence="5" id="KW-0472">Membrane</keyword>
<dbReference type="PROSITE" id="PS51384">
    <property type="entry name" value="FAD_FR"/>
    <property type="match status" value="1"/>
</dbReference>
<gene>
    <name evidence="8" type="ORF">D1013_14890</name>
</gene>
<evidence type="ECO:0000313" key="8">
    <source>
        <dbReference type="EMBL" id="AYN68569.1"/>
    </source>
</evidence>
<dbReference type="InterPro" id="IPR017938">
    <property type="entry name" value="Riboflavin_synthase-like_b-brl"/>
</dbReference>
<evidence type="ECO:0000256" key="5">
    <source>
        <dbReference type="SAM" id="Phobius"/>
    </source>
</evidence>
<dbReference type="PROSITE" id="PS50902">
    <property type="entry name" value="FLAVODOXIN_LIKE"/>
    <property type="match status" value="1"/>
</dbReference>
<dbReference type="Pfam" id="PF03929">
    <property type="entry name" value="PepSY_TM"/>
    <property type="match status" value="1"/>
</dbReference>
<dbReference type="InterPro" id="IPR001433">
    <property type="entry name" value="OxRdtase_FAD/NAD-bd"/>
</dbReference>
<dbReference type="GO" id="GO:0005829">
    <property type="term" value="C:cytosol"/>
    <property type="evidence" value="ECO:0007669"/>
    <property type="project" value="TreeGrafter"/>
</dbReference>
<evidence type="ECO:0000256" key="1">
    <source>
        <dbReference type="ARBA" id="ARBA00001917"/>
    </source>
</evidence>
<accession>A0A3G2L8I0</accession>
<reference evidence="8 9" key="1">
    <citation type="submission" date="2018-08" db="EMBL/GenBank/DDBJ databases">
        <title>The reduced genetic potential of extracellular carbohydrate catabolism in Euzebyella marina RN62, a Flavobacteriia bacterium isolated from the hadal water.</title>
        <authorList>
            <person name="Xue C."/>
        </authorList>
    </citation>
    <scope>NUCLEOTIDE SEQUENCE [LARGE SCALE GENOMIC DNA]</scope>
    <source>
        <strain evidence="8 9">RN62</strain>
    </source>
</reference>
<protein>
    <submittedName>
        <fullName evidence="8">FAD-binding oxidoreductase</fullName>
    </submittedName>
</protein>
<dbReference type="InterPro" id="IPR005625">
    <property type="entry name" value="PepSY-ass_TM"/>
</dbReference>
<evidence type="ECO:0000256" key="2">
    <source>
        <dbReference type="ARBA" id="ARBA00022630"/>
    </source>
</evidence>
<evidence type="ECO:0000259" key="6">
    <source>
        <dbReference type="PROSITE" id="PS50902"/>
    </source>
</evidence>
<evidence type="ECO:0000313" key="9">
    <source>
        <dbReference type="Proteomes" id="UP000276309"/>
    </source>
</evidence>
<dbReference type="RefSeq" id="WP_121849582.1">
    <property type="nucleotide sequence ID" value="NZ_CP032050.1"/>
</dbReference>
<dbReference type="EMBL" id="CP032050">
    <property type="protein sequence ID" value="AYN68569.1"/>
    <property type="molecule type" value="Genomic_DNA"/>
</dbReference>
<evidence type="ECO:0000256" key="3">
    <source>
        <dbReference type="ARBA" id="ARBA00022643"/>
    </source>
</evidence>
<dbReference type="Pfam" id="PF00258">
    <property type="entry name" value="Flavodoxin_1"/>
    <property type="match status" value="1"/>
</dbReference>
<dbReference type="InterPro" id="IPR008254">
    <property type="entry name" value="Flavodoxin/NO_synth"/>
</dbReference>
<dbReference type="GO" id="GO:0050660">
    <property type="term" value="F:flavin adenine dinucleotide binding"/>
    <property type="evidence" value="ECO:0007669"/>
    <property type="project" value="TreeGrafter"/>
</dbReference>
<dbReference type="GO" id="GO:0004783">
    <property type="term" value="F:sulfite reductase (NADPH) activity"/>
    <property type="evidence" value="ECO:0007669"/>
    <property type="project" value="TreeGrafter"/>
</dbReference>
<evidence type="ECO:0000259" key="7">
    <source>
        <dbReference type="PROSITE" id="PS51384"/>
    </source>
</evidence>
<dbReference type="AlphaFoldDB" id="A0A3G2L8I0"/>
<dbReference type="Pfam" id="PF00175">
    <property type="entry name" value="NAD_binding_1"/>
    <property type="match status" value="1"/>
</dbReference>
<dbReference type="SUPFAM" id="SSF63380">
    <property type="entry name" value="Riboflavin synthase domain-like"/>
    <property type="match status" value="1"/>
</dbReference>
<dbReference type="Gene3D" id="3.40.50.360">
    <property type="match status" value="1"/>
</dbReference>
<dbReference type="InterPro" id="IPR039261">
    <property type="entry name" value="FNR_nucleotide-bd"/>
</dbReference>
<dbReference type="InterPro" id="IPR029039">
    <property type="entry name" value="Flavoprotein-like_sf"/>
</dbReference>
<sequence>MLVSVWRYSHLLFAICSSIFLLIASVTGIILAVEPIYNKVQPYHVSGADELSLAEVLSTLNQTHEEVVAITRDRNGFLKVSSIAEGKNQDFYVNPFTGENLGLPIEKKPIFQFSTNLHRSLFLKSPGRLLIGLASFFLFLIALTGIVLIAKRQGGFSKFFSPIVKENFSQYHHVKYSRITLIPILFLAITGVYLSLLRFEIIPEPTVSLEVDYDNLNEMPSLSLNDFELFKKIKLGELRELEYPFSEFVEDYYIIRLKNRELYVNQYTGEILAEAQFPMVNIISSWATVLHTAEGSILWAIVLGAGSLAIPFLIVTGFVIYFKRPKTKIKNKISKNDAEFVILVGTEGGTTLQFAEQLQKKLLHKNYSCFLAMMNDYDRFKSMKQLIVITATYGQGEAPASAEKFMQLLAKKSQSQKFQFATVGFGSTAYPHFCQFAYDAHQQLEKLDKATALMDVSTVNDQSFEAFQNWCTEWSQLQEMDIRLEKPKIVGNSLPPSTFRVLHKDELPSDETFLLNLKNLNGAKPVSGDLLSVIPKEGERERLYSLGKLSDNSLVISIRRHPNGLCSNYLHQLEDGADLTAKVVPNRNFHFPKNSKKTILIATGTGIGPFLGMIAENSKKKELHLYWGARTPNSLSLYKDFIEKSIQEGKLSHFKTAYSREKDKKVYVQHLIEKDKQLFIEVLKKGGTIMICGSIAMQKEVLQELRSICSNYIGKDLSHFQNKRQIKMDCY</sequence>
<feature type="transmembrane region" description="Helical" evidence="5">
    <location>
        <begin position="129"/>
        <end position="150"/>
    </location>
</feature>
<keyword evidence="2" id="KW-0285">Flavoprotein</keyword>
<dbReference type="PANTHER" id="PTHR19384:SF128">
    <property type="entry name" value="NADPH OXIDOREDUCTASE A"/>
    <property type="match status" value="1"/>
</dbReference>
<dbReference type="Proteomes" id="UP000276309">
    <property type="component" value="Chromosome"/>
</dbReference>
<dbReference type="PANTHER" id="PTHR19384">
    <property type="entry name" value="NITRIC OXIDE SYNTHASE-RELATED"/>
    <property type="match status" value="1"/>
</dbReference>
<dbReference type="Gene3D" id="3.40.50.80">
    <property type="entry name" value="Nucleotide-binding domain of ferredoxin-NADP reductase (FNR) module"/>
    <property type="match status" value="1"/>
</dbReference>
<dbReference type="SUPFAM" id="SSF52343">
    <property type="entry name" value="Ferredoxin reductase-like, C-terminal NADP-linked domain"/>
    <property type="match status" value="1"/>
</dbReference>
<evidence type="ECO:0000256" key="4">
    <source>
        <dbReference type="ARBA" id="ARBA00023192"/>
    </source>
</evidence>
<dbReference type="KEGG" id="emar:D1013_14890"/>
<comment type="cofactor">
    <cofactor evidence="1">
        <name>FMN</name>
        <dbReference type="ChEBI" id="CHEBI:58210"/>
    </cofactor>
</comment>
<name>A0A3G2L8I0_9FLAO</name>
<dbReference type="InterPro" id="IPR001709">
    <property type="entry name" value="Flavoprot_Pyr_Nucl_cyt_Rdtase"/>
</dbReference>
<dbReference type="PRINTS" id="PR00371">
    <property type="entry name" value="FPNCR"/>
</dbReference>
<keyword evidence="5" id="KW-0812">Transmembrane</keyword>
<organism evidence="8 9">
    <name type="scientific">Euzebyella marina</name>
    <dbReference type="NCBI Taxonomy" id="1761453"/>
    <lineage>
        <taxon>Bacteria</taxon>
        <taxon>Pseudomonadati</taxon>
        <taxon>Bacteroidota</taxon>
        <taxon>Flavobacteriia</taxon>
        <taxon>Flavobacteriales</taxon>
        <taxon>Flavobacteriaceae</taxon>
        <taxon>Euzebyella</taxon>
    </lineage>
</organism>
<dbReference type="GO" id="GO:0010181">
    <property type="term" value="F:FMN binding"/>
    <property type="evidence" value="ECO:0007669"/>
    <property type="project" value="InterPro"/>
</dbReference>
<feature type="transmembrane region" description="Helical" evidence="5">
    <location>
        <begin position="12"/>
        <end position="33"/>
    </location>
</feature>
<dbReference type="SUPFAM" id="SSF52218">
    <property type="entry name" value="Flavoproteins"/>
    <property type="match status" value="1"/>
</dbReference>
<keyword evidence="9" id="KW-1185">Reference proteome</keyword>
<keyword evidence="5" id="KW-1133">Transmembrane helix</keyword>
<feature type="transmembrane region" description="Helical" evidence="5">
    <location>
        <begin position="179"/>
        <end position="199"/>
    </location>
</feature>